<dbReference type="Proteomes" id="UP000004221">
    <property type="component" value="Unassembled WGS sequence"/>
</dbReference>
<reference evidence="1 2" key="1">
    <citation type="journal article" date="2012" name="ISME J.">
        <title>Nitrification expanded: discovery, physiology and genomics of a nitrite-oxidizing bacterium from the phylum Chloroflexi.</title>
        <authorList>
            <person name="Sorokin D.Y."/>
            <person name="Lucker S."/>
            <person name="Vejmelkova D."/>
            <person name="Kostrikina N.A."/>
            <person name="Kleerebezem R."/>
            <person name="Rijpstra W.I."/>
            <person name="Damste J.S."/>
            <person name="Le Paslier D."/>
            <person name="Muyzer G."/>
            <person name="Wagner M."/>
            <person name="van Loosdrecht M.C."/>
            <person name="Daims H."/>
        </authorList>
    </citation>
    <scope>NUCLEOTIDE SEQUENCE [LARGE SCALE GENOMIC DNA]</scope>
    <source>
        <strain evidence="2">none</strain>
    </source>
</reference>
<dbReference type="AlphaFoldDB" id="I4EKD9"/>
<gene>
    <name evidence="1" type="ORF">NITHO_4570003</name>
</gene>
<evidence type="ECO:0000313" key="1">
    <source>
        <dbReference type="EMBL" id="CCF85151.1"/>
    </source>
</evidence>
<dbReference type="EMBL" id="CAGS01000398">
    <property type="protein sequence ID" value="CCF85151.1"/>
    <property type="molecule type" value="Genomic_DNA"/>
</dbReference>
<organism evidence="1 2">
    <name type="scientific">Nitrolancea hollandica Lb</name>
    <dbReference type="NCBI Taxonomy" id="1129897"/>
    <lineage>
        <taxon>Bacteria</taxon>
        <taxon>Pseudomonadati</taxon>
        <taxon>Thermomicrobiota</taxon>
        <taxon>Thermomicrobia</taxon>
        <taxon>Sphaerobacterales</taxon>
        <taxon>Sphaerobacterineae</taxon>
        <taxon>Sphaerobacteraceae</taxon>
        <taxon>Nitrolancea</taxon>
    </lineage>
</organism>
<evidence type="ECO:0000313" key="2">
    <source>
        <dbReference type="Proteomes" id="UP000004221"/>
    </source>
</evidence>
<protein>
    <submittedName>
        <fullName evidence="1">Uncharacterized protein</fullName>
    </submittedName>
</protein>
<sequence>MHTGECPIHGWFQAEFVGKPPREVFPVDRPAGNARKVVIDGREVFSFPTVWNSIDVKDARQKVDPLDPRYWQIDWKRIGVSARNGRR</sequence>
<name>I4EKD9_9BACT</name>
<proteinExistence type="predicted"/>
<comment type="caution">
    <text evidence="1">The sequence shown here is derived from an EMBL/GenBank/DDBJ whole genome shotgun (WGS) entry which is preliminary data.</text>
</comment>
<keyword evidence="2" id="KW-1185">Reference proteome</keyword>
<accession>I4EKD9</accession>